<evidence type="ECO:0000256" key="5">
    <source>
        <dbReference type="ARBA" id="ARBA00023015"/>
    </source>
</evidence>
<feature type="region of interest" description="Disordered" evidence="8">
    <location>
        <begin position="116"/>
        <end position="143"/>
    </location>
</feature>
<dbReference type="STRING" id="7168.A0A182MY28"/>
<evidence type="ECO:0000256" key="2">
    <source>
        <dbReference type="ARBA" id="ARBA00022737"/>
    </source>
</evidence>
<feature type="domain" description="C2H2-type" evidence="9">
    <location>
        <begin position="267"/>
        <end position="296"/>
    </location>
</feature>
<dbReference type="AlphaFoldDB" id="A0A182MY28"/>
<dbReference type="InterPro" id="IPR036236">
    <property type="entry name" value="Znf_C2H2_sf"/>
</dbReference>
<sequence>MDCADSEAVVSSSSSGVTVLQYLLQNESTGSVGTTDGAGSSVKIYPCTLPGCKKHYLNEDHLKAHEKYHGGDDLSVHRKQPENEEISNEFKSAREQDNQSGLRFLLQNGHLELVEEEQDEPDALAEEELEEASRAEQNYNEQQDADIISESLIEYDEEVIENETIVLYSMNGSSSELDDSIIQYVGEEEAELEASLVQELDCDTDYEEDESTSLKETKQLTYSAKYPVPEPDPKRTFRCSFDGCCKSYTRKSHLKAHELLHTGILPFHCPWENCGAAFARSYELSRHRRMHSGERKFVCHICQQAFIRSDHLSSHVKRHTFRAGRIKPA</sequence>
<evidence type="ECO:0000256" key="4">
    <source>
        <dbReference type="ARBA" id="ARBA00022833"/>
    </source>
</evidence>
<feature type="domain" description="C2H2-type" evidence="9">
    <location>
        <begin position="237"/>
        <end position="266"/>
    </location>
</feature>
<feature type="compositionally biased region" description="Basic and acidic residues" evidence="8">
    <location>
        <begin position="71"/>
        <end position="82"/>
    </location>
</feature>
<keyword evidence="1" id="KW-0479">Metal-binding</keyword>
<keyword evidence="5" id="KW-0805">Transcription regulation</keyword>
<dbReference type="GO" id="GO:0000981">
    <property type="term" value="F:DNA-binding transcription factor activity, RNA polymerase II-specific"/>
    <property type="evidence" value="ECO:0007669"/>
    <property type="project" value="TreeGrafter"/>
</dbReference>
<feature type="compositionally biased region" description="Acidic residues" evidence="8">
    <location>
        <begin position="116"/>
        <end position="130"/>
    </location>
</feature>
<evidence type="ECO:0000313" key="10">
    <source>
        <dbReference type="EnsemblMetazoa" id="ADIR000282-PA"/>
    </source>
</evidence>
<evidence type="ECO:0000313" key="11">
    <source>
        <dbReference type="Proteomes" id="UP000075884"/>
    </source>
</evidence>
<dbReference type="Pfam" id="PF00096">
    <property type="entry name" value="zf-C2H2"/>
    <property type="match status" value="2"/>
</dbReference>
<dbReference type="EnsemblMetazoa" id="ADIR000282-RA">
    <property type="protein sequence ID" value="ADIR000282-PA"/>
    <property type="gene ID" value="ADIR000282"/>
</dbReference>
<dbReference type="PROSITE" id="PS50157">
    <property type="entry name" value="ZINC_FINGER_C2H2_2"/>
    <property type="match status" value="4"/>
</dbReference>
<evidence type="ECO:0000256" key="3">
    <source>
        <dbReference type="ARBA" id="ARBA00022771"/>
    </source>
</evidence>
<keyword evidence="3 7" id="KW-0863">Zinc-finger</keyword>
<keyword evidence="6" id="KW-0804">Transcription</keyword>
<organism evidence="10 11">
    <name type="scientific">Anopheles dirus</name>
    <dbReference type="NCBI Taxonomy" id="7168"/>
    <lineage>
        <taxon>Eukaryota</taxon>
        <taxon>Metazoa</taxon>
        <taxon>Ecdysozoa</taxon>
        <taxon>Arthropoda</taxon>
        <taxon>Hexapoda</taxon>
        <taxon>Insecta</taxon>
        <taxon>Pterygota</taxon>
        <taxon>Neoptera</taxon>
        <taxon>Endopterygota</taxon>
        <taxon>Diptera</taxon>
        <taxon>Nematocera</taxon>
        <taxon>Culicoidea</taxon>
        <taxon>Culicidae</taxon>
        <taxon>Anophelinae</taxon>
        <taxon>Anopheles</taxon>
    </lineage>
</organism>
<feature type="domain" description="C2H2-type" evidence="9">
    <location>
        <begin position="45"/>
        <end position="74"/>
    </location>
</feature>
<dbReference type="Gene3D" id="3.30.160.60">
    <property type="entry name" value="Classic Zinc Finger"/>
    <property type="match status" value="4"/>
</dbReference>
<dbReference type="InterPro" id="IPR013087">
    <property type="entry name" value="Znf_C2H2_type"/>
</dbReference>
<feature type="domain" description="C2H2-type" evidence="9">
    <location>
        <begin position="297"/>
        <end position="320"/>
    </location>
</feature>
<dbReference type="Proteomes" id="UP000075884">
    <property type="component" value="Unassembled WGS sequence"/>
</dbReference>
<protein>
    <recommendedName>
        <fullName evidence="9">C2H2-type domain-containing protein</fullName>
    </recommendedName>
</protein>
<dbReference type="FunFam" id="3.30.160.60:FF:000032">
    <property type="entry name" value="Krueppel-like factor 4"/>
    <property type="match status" value="1"/>
</dbReference>
<dbReference type="PANTHER" id="PTHR23235">
    <property type="entry name" value="KRUEPPEL-LIKE TRANSCRIPTION FACTOR"/>
    <property type="match status" value="1"/>
</dbReference>
<evidence type="ECO:0000256" key="6">
    <source>
        <dbReference type="ARBA" id="ARBA00023163"/>
    </source>
</evidence>
<reference evidence="11" key="1">
    <citation type="submission" date="2013-03" db="EMBL/GenBank/DDBJ databases">
        <title>The Genome Sequence of Anopheles dirus WRAIR2.</title>
        <authorList>
            <consortium name="The Broad Institute Genomics Platform"/>
            <person name="Neafsey D.E."/>
            <person name="Walton C."/>
            <person name="Walker B."/>
            <person name="Young S.K."/>
            <person name="Zeng Q."/>
            <person name="Gargeya S."/>
            <person name="Fitzgerald M."/>
            <person name="Haas B."/>
            <person name="Abouelleil A."/>
            <person name="Allen A.W."/>
            <person name="Alvarado L."/>
            <person name="Arachchi H.M."/>
            <person name="Berlin A.M."/>
            <person name="Chapman S.B."/>
            <person name="Gainer-Dewar J."/>
            <person name="Goldberg J."/>
            <person name="Griggs A."/>
            <person name="Gujja S."/>
            <person name="Hansen M."/>
            <person name="Howarth C."/>
            <person name="Imamovic A."/>
            <person name="Ireland A."/>
            <person name="Larimer J."/>
            <person name="McCowan C."/>
            <person name="Murphy C."/>
            <person name="Pearson M."/>
            <person name="Poon T.W."/>
            <person name="Priest M."/>
            <person name="Roberts A."/>
            <person name="Saif S."/>
            <person name="Shea T."/>
            <person name="Sisk P."/>
            <person name="Sykes S."/>
            <person name="Wortman J."/>
            <person name="Nusbaum C."/>
            <person name="Birren B."/>
        </authorList>
    </citation>
    <scope>NUCLEOTIDE SEQUENCE [LARGE SCALE GENOMIC DNA]</scope>
    <source>
        <strain evidence="11">WRAIR2</strain>
    </source>
</reference>
<evidence type="ECO:0000256" key="1">
    <source>
        <dbReference type="ARBA" id="ARBA00022723"/>
    </source>
</evidence>
<dbReference type="GO" id="GO:0000978">
    <property type="term" value="F:RNA polymerase II cis-regulatory region sequence-specific DNA binding"/>
    <property type="evidence" value="ECO:0007669"/>
    <property type="project" value="TreeGrafter"/>
</dbReference>
<dbReference type="PROSITE" id="PS00028">
    <property type="entry name" value="ZINC_FINGER_C2H2_1"/>
    <property type="match status" value="4"/>
</dbReference>
<proteinExistence type="predicted"/>
<feature type="region of interest" description="Disordered" evidence="8">
    <location>
        <begin position="71"/>
        <end position="94"/>
    </location>
</feature>
<dbReference type="SUPFAM" id="SSF57667">
    <property type="entry name" value="beta-beta-alpha zinc fingers"/>
    <property type="match status" value="3"/>
</dbReference>
<name>A0A182MY28_9DIPT</name>
<keyword evidence="11" id="KW-1185">Reference proteome</keyword>
<evidence type="ECO:0000256" key="8">
    <source>
        <dbReference type="SAM" id="MobiDB-lite"/>
    </source>
</evidence>
<evidence type="ECO:0000256" key="7">
    <source>
        <dbReference type="PROSITE-ProRule" id="PRU00042"/>
    </source>
</evidence>
<dbReference type="PANTHER" id="PTHR23235:SF49">
    <property type="entry name" value="WILMS TUMOR PROTEIN"/>
    <property type="match status" value="1"/>
</dbReference>
<reference evidence="10" key="2">
    <citation type="submission" date="2020-05" db="UniProtKB">
        <authorList>
            <consortium name="EnsemblMetazoa"/>
        </authorList>
    </citation>
    <scope>IDENTIFICATION</scope>
    <source>
        <strain evidence="10">WRAIR2</strain>
    </source>
</reference>
<accession>A0A182MY28</accession>
<keyword evidence="2" id="KW-0677">Repeat</keyword>
<evidence type="ECO:0000259" key="9">
    <source>
        <dbReference type="PROSITE" id="PS50157"/>
    </source>
</evidence>
<keyword evidence="4" id="KW-0862">Zinc</keyword>
<dbReference type="SMART" id="SM00355">
    <property type="entry name" value="ZnF_C2H2"/>
    <property type="match status" value="4"/>
</dbReference>
<dbReference type="VEuPathDB" id="VectorBase:ADIR000282"/>
<dbReference type="GO" id="GO:0008270">
    <property type="term" value="F:zinc ion binding"/>
    <property type="evidence" value="ECO:0007669"/>
    <property type="project" value="UniProtKB-KW"/>
</dbReference>